<feature type="region of interest" description="Disordered" evidence="1">
    <location>
        <begin position="1"/>
        <end position="41"/>
    </location>
</feature>
<dbReference type="Proteomes" id="UP000775213">
    <property type="component" value="Unassembled WGS sequence"/>
</dbReference>
<proteinExistence type="predicted"/>
<accession>A0AAV7GRU3</accession>
<protein>
    <submittedName>
        <fullName evidence="2">Uncharacterized protein</fullName>
    </submittedName>
</protein>
<comment type="caution">
    <text evidence="2">The sequence shown here is derived from an EMBL/GenBank/DDBJ whole genome shotgun (WGS) entry which is preliminary data.</text>
</comment>
<gene>
    <name evidence="2" type="ORF">IEQ34_012190</name>
</gene>
<sequence length="334" mass="37982">MSSTRGDGAMNNTQKGGSGPSNTRQASKNQDDVPGSRPLDMLDVVPSTHKVVEPVRALRTMEVDESRRSTLIDDVSSSITSDGLIIIRKKFHLPDDLVMVVPKKTDRARDPPNGFFTMYEMTLCAGRKWLDFSTRDPSKNWSSSFFFVKNDWGLFKKWGRLKELPNIPRIREEDILKILNFSETKSLQEELRHISQYVLEEKLFKVGLSIHVGRSHAVQLKKSKKVREASPNILRSSSNNPSRGHGEEGSSLVKKRRVNDVVGLPSDDIVCREVICPLMVDVATLNSDREVQPLKVPILEEMIQKMDVESQFDTVLDEWNVEFVKVKYLHGEYK</sequence>
<feature type="region of interest" description="Disordered" evidence="1">
    <location>
        <begin position="221"/>
        <end position="252"/>
    </location>
</feature>
<dbReference type="EMBL" id="JAGFBR010000011">
    <property type="protein sequence ID" value="KAH0459376.1"/>
    <property type="molecule type" value="Genomic_DNA"/>
</dbReference>
<feature type="compositionally biased region" description="Polar residues" evidence="1">
    <location>
        <begin position="1"/>
        <end position="28"/>
    </location>
</feature>
<evidence type="ECO:0000313" key="3">
    <source>
        <dbReference type="Proteomes" id="UP000775213"/>
    </source>
</evidence>
<reference evidence="2 3" key="1">
    <citation type="journal article" date="2021" name="Hortic Res">
        <title>Chromosome-scale assembly of the Dendrobium chrysotoxum genome enhances the understanding of orchid evolution.</title>
        <authorList>
            <person name="Zhang Y."/>
            <person name="Zhang G.Q."/>
            <person name="Zhang D."/>
            <person name="Liu X.D."/>
            <person name="Xu X.Y."/>
            <person name="Sun W.H."/>
            <person name="Yu X."/>
            <person name="Zhu X."/>
            <person name="Wang Z.W."/>
            <person name="Zhao X."/>
            <person name="Zhong W.Y."/>
            <person name="Chen H."/>
            <person name="Yin W.L."/>
            <person name="Huang T."/>
            <person name="Niu S.C."/>
            <person name="Liu Z.J."/>
        </authorList>
    </citation>
    <scope>NUCLEOTIDE SEQUENCE [LARGE SCALE GENOMIC DNA]</scope>
    <source>
        <strain evidence="2">Lindl</strain>
    </source>
</reference>
<feature type="compositionally biased region" description="Polar residues" evidence="1">
    <location>
        <begin position="233"/>
        <end position="242"/>
    </location>
</feature>
<keyword evidence="3" id="KW-1185">Reference proteome</keyword>
<evidence type="ECO:0000256" key="1">
    <source>
        <dbReference type="SAM" id="MobiDB-lite"/>
    </source>
</evidence>
<name>A0AAV7GRU3_DENCH</name>
<dbReference type="AlphaFoldDB" id="A0AAV7GRU3"/>
<organism evidence="2 3">
    <name type="scientific">Dendrobium chrysotoxum</name>
    <name type="common">Orchid</name>
    <dbReference type="NCBI Taxonomy" id="161865"/>
    <lineage>
        <taxon>Eukaryota</taxon>
        <taxon>Viridiplantae</taxon>
        <taxon>Streptophyta</taxon>
        <taxon>Embryophyta</taxon>
        <taxon>Tracheophyta</taxon>
        <taxon>Spermatophyta</taxon>
        <taxon>Magnoliopsida</taxon>
        <taxon>Liliopsida</taxon>
        <taxon>Asparagales</taxon>
        <taxon>Orchidaceae</taxon>
        <taxon>Epidendroideae</taxon>
        <taxon>Malaxideae</taxon>
        <taxon>Dendrobiinae</taxon>
        <taxon>Dendrobium</taxon>
    </lineage>
</organism>
<evidence type="ECO:0000313" key="2">
    <source>
        <dbReference type="EMBL" id="KAH0459376.1"/>
    </source>
</evidence>